<dbReference type="EMBL" id="FQNC01000018">
    <property type="protein sequence ID" value="SGY21830.1"/>
    <property type="molecule type" value="Genomic_DNA"/>
</dbReference>
<dbReference type="AlphaFoldDB" id="A0A2X0MQL0"/>
<reference evidence="3 4" key="1">
    <citation type="submission" date="2016-11" db="EMBL/GenBank/DDBJ databases">
        <authorList>
            <person name="Jaros S."/>
            <person name="Januszkiewicz K."/>
            <person name="Wedrychowicz H."/>
        </authorList>
    </citation>
    <scope>NUCLEOTIDE SEQUENCE [LARGE SCALE GENOMIC DNA]</scope>
</reference>
<dbReference type="GO" id="GO:0005680">
    <property type="term" value="C:anaphase-promoting complex"/>
    <property type="evidence" value="ECO:0007669"/>
    <property type="project" value="InterPro"/>
</dbReference>
<keyword evidence="1" id="KW-0833">Ubl conjugation pathway</keyword>
<feature type="compositionally biased region" description="Low complexity" evidence="2">
    <location>
        <begin position="72"/>
        <end position="100"/>
    </location>
</feature>
<dbReference type="Pfam" id="PF10471">
    <property type="entry name" value="ANAPC_CDC26"/>
    <property type="match status" value="1"/>
</dbReference>
<gene>
    <name evidence="3" type="primary">BQ5605_C016g08279</name>
    <name evidence="3" type="ORF">BQ5605_C016G08279</name>
</gene>
<organism evidence="3 4">
    <name type="scientific">Microbotryum silenes-dioicae</name>
    <dbReference type="NCBI Taxonomy" id="796604"/>
    <lineage>
        <taxon>Eukaryota</taxon>
        <taxon>Fungi</taxon>
        <taxon>Dikarya</taxon>
        <taxon>Basidiomycota</taxon>
        <taxon>Pucciniomycotina</taxon>
        <taxon>Microbotryomycetes</taxon>
        <taxon>Microbotryales</taxon>
        <taxon>Microbotryaceae</taxon>
        <taxon>Microbotryum</taxon>
    </lineage>
</organism>
<name>A0A2X0MQL0_9BASI</name>
<feature type="region of interest" description="Disordered" evidence="2">
    <location>
        <begin position="72"/>
        <end position="135"/>
    </location>
</feature>
<dbReference type="InterPro" id="IPR018860">
    <property type="entry name" value="APC_suCDC26"/>
</dbReference>
<keyword evidence="4" id="KW-1185">Reference proteome</keyword>
<dbReference type="GO" id="GO:0031145">
    <property type="term" value="P:anaphase-promoting complex-dependent catabolic process"/>
    <property type="evidence" value="ECO:0007669"/>
    <property type="project" value="InterPro"/>
</dbReference>
<evidence type="ECO:0000256" key="2">
    <source>
        <dbReference type="SAM" id="MobiDB-lite"/>
    </source>
</evidence>
<feature type="compositionally biased region" description="Basic and acidic residues" evidence="2">
    <location>
        <begin position="126"/>
        <end position="135"/>
    </location>
</feature>
<proteinExistence type="predicted"/>
<dbReference type="Proteomes" id="UP000249464">
    <property type="component" value="Unassembled WGS sequence"/>
</dbReference>
<evidence type="ECO:0000313" key="4">
    <source>
        <dbReference type="Proteomes" id="UP000249464"/>
    </source>
</evidence>
<sequence length="135" mass="14675">MPSGGDVERCLAQMLSVVVSRAHPSFFLVLIYRPIDHTTSDAEPRGPTMSIRRPPTFITLKPSDVAEMQAFVQARQEAQEAQADNQPTSDPDAPSSSTAADHNDAKRKKKIGGADGMANDTQSETIRARNERIGL</sequence>
<protein>
    <submittedName>
        <fullName evidence="3">BQ5605_C016g08279 protein</fullName>
    </submittedName>
</protein>
<accession>A0A2X0MQL0</accession>
<evidence type="ECO:0000313" key="3">
    <source>
        <dbReference type="EMBL" id="SGY21830.1"/>
    </source>
</evidence>
<evidence type="ECO:0000256" key="1">
    <source>
        <dbReference type="ARBA" id="ARBA00022786"/>
    </source>
</evidence>